<dbReference type="Pfam" id="PF00439">
    <property type="entry name" value="Bromodomain"/>
    <property type="match status" value="1"/>
</dbReference>
<evidence type="ECO:0000256" key="4">
    <source>
        <dbReference type="ARBA" id="ARBA00023117"/>
    </source>
</evidence>
<dbReference type="Pfam" id="PF00628">
    <property type="entry name" value="PHD"/>
    <property type="match status" value="1"/>
</dbReference>
<protein>
    <recommendedName>
        <fullName evidence="12">PHD-type domain-containing protein</fullName>
    </recommendedName>
</protein>
<feature type="compositionally biased region" description="Basic and acidic residues" evidence="7">
    <location>
        <begin position="756"/>
        <end position="766"/>
    </location>
</feature>
<keyword evidence="4 5" id="KW-0103">Bromodomain</keyword>
<feature type="compositionally biased region" description="Low complexity" evidence="7">
    <location>
        <begin position="38"/>
        <end position="54"/>
    </location>
</feature>
<dbReference type="GO" id="GO:0005929">
    <property type="term" value="C:cilium"/>
    <property type="evidence" value="ECO:0007669"/>
    <property type="project" value="TreeGrafter"/>
</dbReference>
<dbReference type="Proteomes" id="UP001162031">
    <property type="component" value="Unassembled WGS sequence"/>
</dbReference>
<feature type="region of interest" description="Disordered" evidence="7">
    <location>
        <begin position="200"/>
        <end position="220"/>
    </location>
</feature>
<feature type="compositionally biased region" description="Basic residues" evidence="7">
    <location>
        <begin position="816"/>
        <end position="825"/>
    </location>
</feature>
<gene>
    <name evidence="10" type="ORF">HBR001_LOCUS476</name>
</gene>
<dbReference type="GO" id="GO:0008270">
    <property type="term" value="F:zinc ion binding"/>
    <property type="evidence" value="ECO:0007669"/>
    <property type="project" value="UniProtKB-KW"/>
</dbReference>
<feature type="domain" description="Bromo" evidence="8">
    <location>
        <begin position="972"/>
        <end position="1053"/>
    </location>
</feature>
<feature type="region of interest" description="Disordered" evidence="7">
    <location>
        <begin position="33"/>
        <end position="58"/>
    </location>
</feature>
<dbReference type="InterPro" id="IPR019786">
    <property type="entry name" value="Zinc_finger_PHD-type_CS"/>
</dbReference>
<dbReference type="CDD" id="cd15539">
    <property type="entry name" value="PHD1_AIRE"/>
    <property type="match status" value="1"/>
</dbReference>
<dbReference type="InterPro" id="IPR011011">
    <property type="entry name" value="Znf_FYVE_PHD"/>
</dbReference>
<dbReference type="PROSITE" id="PS50016">
    <property type="entry name" value="ZF_PHD_2"/>
    <property type="match status" value="1"/>
</dbReference>
<dbReference type="InterPro" id="IPR033558">
    <property type="entry name" value="IFT25"/>
</dbReference>
<proteinExistence type="predicted"/>
<dbReference type="InterPro" id="IPR013083">
    <property type="entry name" value="Znf_RING/FYVE/PHD"/>
</dbReference>
<feature type="region of interest" description="Disordered" evidence="7">
    <location>
        <begin position="656"/>
        <end position="891"/>
    </location>
</feature>
<organism evidence="10 11">
    <name type="scientific">Hyaloperonospora brassicae</name>
    <name type="common">Brassica downy mildew</name>
    <name type="synonym">Peronospora brassicae</name>
    <dbReference type="NCBI Taxonomy" id="162125"/>
    <lineage>
        <taxon>Eukaryota</taxon>
        <taxon>Sar</taxon>
        <taxon>Stramenopiles</taxon>
        <taxon>Oomycota</taxon>
        <taxon>Peronosporomycetes</taxon>
        <taxon>Peronosporales</taxon>
        <taxon>Peronosporaceae</taxon>
        <taxon>Hyaloperonospora</taxon>
    </lineage>
</organism>
<dbReference type="EMBL" id="CANTFL010000059">
    <property type="protein sequence ID" value="CAI5710468.1"/>
    <property type="molecule type" value="Genomic_DNA"/>
</dbReference>
<feature type="compositionally biased region" description="Basic and acidic residues" evidence="7">
    <location>
        <begin position="791"/>
        <end position="805"/>
    </location>
</feature>
<evidence type="ECO:0000259" key="9">
    <source>
        <dbReference type="PROSITE" id="PS50016"/>
    </source>
</evidence>
<dbReference type="SUPFAM" id="SSF47370">
    <property type="entry name" value="Bromodomain"/>
    <property type="match status" value="1"/>
</dbReference>
<dbReference type="GO" id="GO:0042073">
    <property type="term" value="P:intraciliary transport"/>
    <property type="evidence" value="ECO:0007669"/>
    <property type="project" value="InterPro"/>
</dbReference>
<sequence>MYHGTPQDHGDKKRQRLTNELWMEAIMNKSKTPEGFMSASTTTSSGVTTPSTSSAVNGEERVVAAPSWEAPTSQMSMAQQQFATGYQERPTERSNRYQGRTPEIFSQSVQDIPMETAYQTRIVSTPVAPGYAARTNVDAGYHGKPIDTSITFPRRLVQPATTNYQGETTMDGGTVYQRRTADEAVVQYQDRMGGRAASEYVGKPANEPAGHQGRASDVSVAYKPEKVSQDLTGYQSKTLETSTGMLHQEKRTEARLGKLAEGYKKDRKLPPRVEEMLREQMNLDESVLHDAFAVAMDDLILEQEANFVAKGVCHLCVSKVYLPVVNFCPHADENHSLCREHLRSVYRVRMEALFVGKNRSAPNRRLLRCLVCTRGCPCTQCTAEKEKDVQNYKRYLLDTLRRCGHGPESAVKDRQASAASASPALTGRLAFGQSVSNNDGRQYAQYAPTPLPKDCFSVQGNGLPARGSLMETANEACKLTETHRSDLNRCQERERCDREGYVSNAQLSSMPTSSIYASSMQLSSLQTSGLSASSTRISSLQVSSIHAPQSDSTQQVSMSKRAASSLPSDVLSMTADGEQSTDRRTAARAAPSRIHRGSMESPSAATVLNCAESEKSLVQLLSSLNQGRAPANSAAVDVSSKDSAYSRNVLHYDTNEKAADDEAVGDASGEGSKKTEASLRVDSACGISDNRHQSEHSYHDEPSTSSMATVKSSSRDRVKNDGRSIEASKLRKRKSDETDRANGAGPHGQSNVASRDSTRVAYRDDSSAPGQQHSAGERQHKTGTRPSLRLDGCEKDSTSKADSNKKHSSQKSPPPPHRRPGRPRKALTDANAAAQTERRGQQNRKTTTSIKRGRGRPPKRGKRAKSDEDMEDENGNEEHEEEEKDEDGADSELDANLDYCEVCEGAGDLVCCDKCPRSFHLKCLDMTETDLPEGDWQCSECKKPSRFDAYSVMVASERTVLDKCLKIVQCLKSHPFSKQFLSPVENVPMYTRVVKQPMDLSKIESKLKKGAYIVDSNTVADGVEELDATHFANDIRLMWSNCKTFNDDGSGITRAADILSAGFERLYKECVAPPLTAQDGC</sequence>
<evidence type="ECO:0000313" key="11">
    <source>
        <dbReference type="Proteomes" id="UP001162031"/>
    </source>
</evidence>
<dbReference type="Gene3D" id="1.20.920.10">
    <property type="entry name" value="Bromodomain-like"/>
    <property type="match status" value="1"/>
</dbReference>
<dbReference type="InterPro" id="IPR019787">
    <property type="entry name" value="Znf_PHD-finger"/>
</dbReference>
<dbReference type="SUPFAM" id="SSF57903">
    <property type="entry name" value="FYVE/PHD zinc finger"/>
    <property type="match status" value="1"/>
</dbReference>
<feature type="domain" description="PHD-type" evidence="9">
    <location>
        <begin position="897"/>
        <end position="944"/>
    </location>
</feature>
<evidence type="ECO:0008006" key="12">
    <source>
        <dbReference type="Google" id="ProtNLM"/>
    </source>
</evidence>
<reference evidence="10" key="1">
    <citation type="submission" date="2022-12" db="EMBL/GenBank/DDBJ databases">
        <authorList>
            <person name="Webb A."/>
        </authorList>
    </citation>
    <scope>NUCLEOTIDE SEQUENCE</scope>
    <source>
        <strain evidence="10">Hp1</strain>
    </source>
</reference>
<feature type="compositionally biased region" description="Low complexity" evidence="7">
    <location>
        <begin position="703"/>
        <end position="712"/>
    </location>
</feature>
<evidence type="ECO:0000256" key="5">
    <source>
        <dbReference type="PROSITE-ProRule" id="PRU00035"/>
    </source>
</evidence>
<feature type="compositionally biased region" description="Basic and acidic residues" evidence="7">
    <location>
        <begin position="689"/>
        <end position="702"/>
    </location>
</feature>
<evidence type="ECO:0000259" key="8">
    <source>
        <dbReference type="PROSITE" id="PS50014"/>
    </source>
</evidence>
<dbReference type="GO" id="GO:0030992">
    <property type="term" value="C:intraciliary transport particle B"/>
    <property type="evidence" value="ECO:0007669"/>
    <property type="project" value="InterPro"/>
</dbReference>
<evidence type="ECO:0000256" key="7">
    <source>
        <dbReference type="SAM" id="MobiDB-lite"/>
    </source>
</evidence>
<evidence type="ECO:0000256" key="3">
    <source>
        <dbReference type="ARBA" id="ARBA00022833"/>
    </source>
</evidence>
<dbReference type="PANTHER" id="PTHR33906">
    <property type="entry name" value="INTRAFLAGELLAR TRANSPORT PROTEIN 25 HOMOLOG"/>
    <property type="match status" value="1"/>
</dbReference>
<keyword evidence="2 6" id="KW-0863">Zinc-finger</keyword>
<dbReference type="Gene3D" id="3.30.40.10">
    <property type="entry name" value="Zinc/RING finger domain, C3HC4 (zinc finger)"/>
    <property type="match status" value="1"/>
</dbReference>
<name>A0AAV0SXQ2_HYABA</name>
<evidence type="ECO:0000256" key="6">
    <source>
        <dbReference type="PROSITE-ProRule" id="PRU00146"/>
    </source>
</evidence>
<keyword evidence="1" id="KW-0479">Metal-binding</keyword>
<dbReference type="PROSITE" id="PS01359">
    <property type="entry name" value="ZF_PHD_1"/>
    <property type="match status" value="1"/>
</dbReference>
<feature type="region of interest" description="Disordered" evidence="7">
    <location>
        <begin position="543"/>
        <end position="602"/>
    </location>
</feature>
<feature type="compositionally biased region" description="Polar residues" evidence="7">
    <location>
        <begin position="543"/>
        <end position="558"/>
    </location>
</feature>
<evidence type="ECO:0000256" key="1">
    <source>
        <dbReference type="ARBA" id="ARBA00022723"/>
    </source>
</evidence>
<feature type="compositionally biased region" description="Acidic residues" evidence="7">
    <location>
        <begin position="868"/>
        <end position="891"/>
    </location>
</feature>
<comment type="caution">
    <text evidence="10">The sequence shown here is derived from an EMBL/GenBank/DDBJ whole genome shotgun (WGS) entry which is preliminary data.</text>
</comment>
<dbReference type="InterPro" id="IPR001487">
    <property type="entry name" value="Bromodomain"/>
</dbReference>
<accession>A0AAV0SXQ2</accession>
<keyword evidence="11" id="KW-1185">Reference proteome</keyword>
<feature type="compositionally biased region" description="Basic residues" evidence="7">
    <location>
        <begin position="851"/>
        <end position="863"/>
    </location>
</feature>
<evidence type="ECO:0000313" key="10">
    <source>
        <dbReference type="EMBL" id="CAI5710468.1"/>
    </source>
</evidence>
<dbReference type="CDD" id="cd04369">
    <property type="entry name" value="Bromodomain"/>
    <property type="match status" value="1"/>
</dbReference>
<feature type="compositionally biased region" description="Basic and acidic residues" evidence="7">
    <location>
        <begin position="713"/>
        <end position="740"/>
    </location>
</feature>
<dbReference type="InterPro" id="IPR001965">
    <property type="entry name" value="Znf_PHD"/>
</dbReference>
<dbReference type="SMART" id="SM00249">
    <property type="entry name" value="PHD"/>
    <property type="match status" value="1"/>
</dbReference>
<dbReference type="AlphaFoldDB" id="A0AAV0SXQ2"/>
<dbReference type="InterPro" id="IPR036427">
    <property type="entry name" value="Bromodomain-like_sf"/>
</dbReference>
<dbReference type="SMART" id="SM00297">
    <property type="entry name" value="BROMO"/>
    <property type="match status" value="1"/>
</dbReference>
<dbReference type="PROSITE" id="PS50014">
    <property type="entry name" value="BROMODOMAIN_2"/>
    <property type="match status" value="1"/>
</dbReference>
<dbReference type="PRINTS" id="PR00503">
    <property type="entry name" value="BROMODOMAIN"/>
</dbReference>
<dbReference type="PANTHER" id="PTHR33906:SF1">
    <property type="entry name" value="INTRAFLAGELLAR TRANSPORT PROTEIN 25 HOMOLOG"/>
    <property type="match status" value="1"/>
</dbReference>
<keyword evidence="3" id="KW-0862">Zinc</keyword>
<evidence type="ECO:0000256" key="2">
    <source>
        <dbReference type="ARBA" id="ARBA00022771"/>
    </source>
</evidence>